<dbReference type="RefSeq" id="WP_251917417.1">
    <property type="nucleotide sequence ID" value="NZ_JAMRXG010000018.1"/>
</dbReference>
<reference evidence="1" key="1">
    <citation type="submission" date="2022-06" db="EMBL/GenBank/DDBJ databases">
        <title>Novel species in genus nocardia.</title>
        <authorList>
            <person name="Li F."/>
        </authorList>
    </citation>
    <scope>NUCLEOTIDE SEQUENCE</scope>
    <source>
        <strain evidence="1">CDC141</strain>
    </source>
</reference>
<evidence type="ECO:0000313" key="1">
    <source>
        <dbReference type="EMBL" id="MCM6777956.1"/>
    </source>
</evidence>
<evidence type="ECO:0008006" key="3">
    <source>
        <dbReference type="Google" id="ProtNLM"/>
    </source>
</evidence>
<sequence length="109" mass="11683">MGNIGICVDPASATDAGTAITDHGNQAKALLENQFRNVQPASDANPGWKTGPALVDFAHVRHREILSSLTELESIGQKIVEIVQSRVSVDARYADNLQRIEDAVGTMAQ</sequence>
<dbReference type="EMBL" id="JAMRXG010000018">
    <property type="protein sequence ID" value="MCM6777956.1"/>
    <property type="molecule type" value="Genomic_DNA"/>
</dbReference>
<organism evidence="1 2">
    <name type="scientific">Nocardia pulmonis</name>
    <dbReference type="NCBI Taxonomy" id="2951408"/>
    <lineage>
        <taxon>Bacteria</taxon>
        <taxon>Bacillati</taxon>
        <taxon>Actinomycetota</taxon>
        <taxon>Actinomycetes</taxon>
        <taxon>Mycobacteriales</taxon>
        <taxon>Nocardiaceae</taxon>
        <taxon>Nocardia</taxon>
    </lineage>
</organism>
<evidence type="ECO:0000313" key="2">
    <source>
        <dbReference type="Proteomes" id="UP001139157"/>
    </source>
</evidence>
<accession>A0A9X2J2E6</accession>
<protein>
    <recommendedName>
        <fullName evidence="3">Excreted virulence factor EspC (Type VII ESX diderm)</fullName>
    </recommendedName>
</protein>
<dbReference type="AlphaFoldDB" id="A0A9X2J2E6"/>
<keyword evidence="2" id="KW-1185">Reference proteome</keyword>
<comment type="caution">
    <text evidence="1">The sequence shown here is derived from an EMBL/GenBank/DDBJ whole genome shotgun (WGS) entry which is preliminary data.</text>
</comment>
<name>A0A9X2J2E6_9NOCA</name>
<dbReference type="Proteomes" id="UP001139157">
    <property type="component" value="Unassembled WGS sequence"/>
</dbReference>
<proteinExistence type="predicted"/>
<gene>
    <name evidence="1" type="ORF">NDR86_31175</name>
</gene>